<dbReference type="EMBL" id="CAJNNW010012946">
    <property type="protein sequence ID" value="CAE8654895.1"/>
    <property type="molecule type" value="Genomic_DNA"/>
</dbReference>
<organism evidence="2 3">
    <name type="scientific">Polarella glacialis</name>
    <name type="common">Dinoflagellate</name>
    <dbReference type="NCBI Taxonomy" id="89957"/>
    <lineage>
        <taxon>Eukaryota</taxon>
        <taxon>Sar</taxon>
        <taxon>Alveolata</taxon>
        <taxon>Dinophyceae</taxon>
        <taxon>Suessiales</taxon>
        <taxon>Suessiaceae</taxon>
        <taxon>Polarella</taxon>
    </lineage>
</organism>
<protein>
    <submittedName>
        <fullName evidence="2">Uncharacterized protein</fullName>
    </submittedName>
</protein>
<dbReference type="Proteomes" id="UP000626109">
    <property type="component" value="Unassembled WGS sequence"/>
</dbReference>
<evidence type="ECO:0000313" key="2">
    <source>
        <dbReference type="EMBL" id="CAE8654895.1"/>
    </source>
</evidence>
<accession>A0A813IRN5</accession>
<dbReference type="AlphaFoldDB" id="A0A813IRN5"/>
<comment type="caution">
    <text evidence="2">The sequence shown here is derived from an EMBL/GenBank/DDBJ whole genome shotgun (WGS) entry which is preliminary data.</text>
</comment>
<name>A0A813IRN5_POLGL</name>
<feature type="non-terminal residue" evidence="2">
    <location>
        <position position="1"/>
    </location>
</feature>
<evidence type="ECO:0000313" key="3">
    <source>
        <dbReference type="Proteomes" id="UP000626109"/>
    </source>
</evidence>
<reference evidence="2" key="1">
    <citation type="submission" date="2021-02" db="EMBL/GenBank/DDBJ databases">
        <authorList>
            <person name="Dougan E. K."/>
            <person name="Rhodes N."/>
            <person name="Thang M."/>
            <person name="Chan C."/>
        </authorList>
    </citation>
    <scope>NUCLEOTIDE SEQUENCE</scope>
</reference>
<feature type="non-terminal residue" evidence="2">
    <location>
        <position position="251"/>
    </location>
</feature>
<proteinExistence type="predicted"/>
<gene>
    <name evidence="2" type="ORF">PGLA2088_LOCUS11272</name>
</gene>
<feature type="region of interest" description="Disordered" evidence="1">
    <location>
        <begin position="107"/>
        <end position="133"/>
    </location>
</feature>
<sequence>VFVIARSLGTVVQAVKGMKSTKDKLSRAAVTCVPVKVVNGTRLVNKMTWGGQMTWEEDDSPDKWLKGAGKRLQKILRTSQRRLFRRDLEVAEEPEAVGYFEEQDLGRTPSFSSTTSRIRKDGAATVDPSDWPMTLPKSGAELANELRNTALSEPNGAEAERRQRLAELLNDYGTDVAKLQADLRTLGVSCKRLELQRAPGRRDLCRQETMDADELEDIVKGLSEHIIICGGEQPQISLTVRMLLQRCPDLE</sequence>
<evidence type="ECO:0000256" key="1">
    <source>
        <dbReference type="SAM" id="MobiDB-lite"/>
    </source>
</evidence>